<dbReference type="PANTHER" id="PTHR31356:SF66">
    <property type="entry name" value="CATALASE-PEROXIDASE"/>
    <property type="match status" value="1"/>
</dbReference>
<dbReference type="AlphaFoldDB" id="A0A6A5YWX1"/>
<protein>
    <recommendedName>
        <fullName evidence="10">Peroxidase</fullName>
        <ecNumber evidence="10">1.11.1.-</ecNumber>
    </recommendedName>
</protein>
<feature type="domain" description="Plant heme peroxidase family profile" evidence="12">
    <location>
        <begin position="62"/>
        <end position="194"/>
    </location>
</feature>
<evidence type="ECO:0000313" key="13">
    <source>
        <dbReference type="EMBL" id="KAF2111446.1"/>
    </source>
</evidence>
<keyword evidence="11" id="KW-0732">Signal</keyword>
<evidence type="ECO:0000256" key="3">
    <source>
        <dbReference type="ARBA" id="ARBA00022617"/>
    </source>
</evidence>
<dbReference type="PANTHER" id="PTHR31356">
    <property type="entry name" value="THYLAKOID LUMENAL 29 KDA PROTEIN, CHLOROPLASTIC-RELATED"/>
    <property type="match status" value="1"/>
</dbReference>
<dbReference type="FunFam" id="1.10.520.10:FF:000021">
    <property type="entry name" value="Peroxidase"/>
    <property type="match status" value="1"/>
</dbReference>
<dbReference type="InterPro" id="IPR010255">
    <property type="entry name" value="Haem_peroxidase_sf"/>
</dbReference>
<dbReference type="PRINTS" id="PR00458">
    <property type="entry name" value="PEROXIDASE"/>
</dbReference>
<feature type="chain" id="PRO_5025577370" description="Peroxidase" evidence="11">
    <location>
        <begin position="16"/>
        <end position="312"/>
    </location>
</feature>
<gene>
    <name evidence="13" type="ORF">BDV96DRAFT_499328</name>
</gene>
<sequence length="312" mass="32700">MRLTSVLLLASSASAISFPDLTPVTNLFARKDGGSGKCPAVWSSISKELTANFVTGGQCNPLARAAIREIFHDCGAWNTAQGAKGGCDGSLILAGELARGENNGLQNISAFLNTTAIKWGVGVADMIVFAGNHAIVSCPGGPTVKTWIGRKDSKTPAPNGLLPDVNAPAATLSKLFQDKGFDDRDLAALLGAHSTSNQFNFDTTPGKQGAPQDSTPGVWDVKYYGETLSPPQGVVVLPSDSKLAAYNGVGKEFKGFVNNQGKWNGKFADAMGKMALFGSAGTSGMVDCTDALPKSTNVKRELRAMPMFKPRN</sequence>
<evidence type="ECO:0000256" key="11">
    <source>
        <dbReference type="SAM" id="SignalP"/>
    </source>
</evidence>
<feature type="binding site" evidence="7">
    <location>
        <position position="90"/>
    </location>
    <ligand>
        <name>Ca(2+)</name>
        <dbReference type="ChEBI" id="CHEBI:29108"/>
        <label>1</label>
    </ligand>
</feature>
<keyword evidence="3 7" id="KW-0349">Heme</keyword>
<evidence type="ECO:0000259" key="12">
    <source>
        <dbReference type="PROSITE" id="PS50873"/>
    </source>
</evidence>
<dbReference type="GO" id="GO:0000302">
    <property type="term" value="P:response to reactive oxygen species"/>
    <property type="evidence" value="ECO:0007669"/>
    <property type="project" value="TreeGrafter"/>
</dbReference>
<feature type="binding site" evidence="7">
    <location>
        <position position="73"/>
    </location>
    <ligand>
        <name>Ca(2+)</name>
        <dbReference type="ChEBI" id="CHEBI:29108"/>
        <label>1</label>
    </ligand>
</feature>
<feature type="site" description="Transition state stabilizer" evidence="8">
    <location>
        <position position="68"/>
    </location>
</feature>
<dbReference type="GO" id="GO:0034599">
    <property type="term" value="P:cellular response to oxidative stress"/>
    <property type="evidence" value="ECO:0007669"/>
    <property type="project" value="InterPro"/>
</dbReference>
<dbReference type="InterPro" id="IPR001621">
    <property type="entry name" value="Ligninase"/>
</dbReference>
<feature type="binding site" evidence="7">
    <location>
        <position position="86"/>
    </location>
    <ligand>
        <name>Ca(2+)</name>
        <dbReference type="ChEBI" id="CHEBI:29108"/>
        <label>1</label>
    </ligand>
</feature>
<evidence type="ECO:0000256" key="2">
    <source>
        <dbReference type="ARBA" id="ARBA00022559"/>
    </source>
</evidence>
<dbReference type="GO" id="GO:0004601">
    <property type="term" value="F:peroxidase activity"/>
    <property type="evidence" value="ECO:0007669"/>
    <property type="project" value="UniProtKB-KW"/>
</dbReference>
<keyword evidence="2 10" id="KW-0575">Peroxidase</keyword>
<comment type="cofactor">
    <cofactor evidence="7">
        <name>heme b</name>
        <dbReference type="ChEBI" id="CHEBI:60344"/>
    </cofactor>
    <text evidence="7">Binds 1 heme b (iron(II)-protoporphyrin IX) group per subunit.</text>
</comment>
<evidence type="ECO:0000256" key="7">
    <source>
        <dbReference type="PIRSR" id="PIRSR601621-2"/>
    </source>
</evidence>
<dbReference type="Pfam" id="PF00141">
    <property type="entry name" value="peroxidase"/>
    <property type="match status" value="1"/>
</dbReference>
<dbReference type="SUPFAM" id="SSF48113">
    <property type="entry name" value="Heme-dependent peroxidases"/>
    <property type="match status" value="1"/>
</dbReference>
<evidence type="ECO:0000256" key="9">
    <source>
        <dbReference type="PIRSR" id="PIRSR601621-4"/>
    </source>
</evidence>
<dbReference type="Gene3D" id="1.10.420.10">
    <property type="entry name" value="Peroxidase, domain 2"/>
    <property type="match status" value="1"/>
</dbReference>
<keyword evidence="7 10" id="KW-0479">Metal-binding</keyword>
<feature type="disulfide bond" evidence="9">
    <location>
        <begin position="59"/>
        <end position="138"/>
    </location>
</feature>
<evidence type="ECO:0000256" key="4">
    <source>
        <dbReference type="ARBA" id="ARBA00023002"/>
    </source>
</evidence>
<evidence type="ECO:0000256" key="1">
    <source>
        <dbReference type="ARBA" id="ARBA00006089"/>
    </source>
</evidence>
<comment type="similarity">
    <text evidence="1 10">Belongs to the peroxidase family. Ligninase subfamily.</text>
</comment>
<feature type="binding site" evidence="7">
    <location>
        <position position="194"/>
    </location>
    <ligand>
        <name>Ca(2+)</name>
        <dbReference type="ChEBI" id="CHEBI:29108"/>
        <label>2</label>
    </ligand>
</feature>
<evidence type="ECO:0000256" key="10">
    <source>
        <dbReference type="RuleBase" id="RU363051"/>
    </source>
</evidence>
<evidence type="ECO:0000256" key="8">
    <source>
        <dbReference type="PIRSR" id="PIRSR601621-3"/>
    </source>
</evidence>
<dbReference type="Gene3D" id="1.10.520.10">
    <property type="match status" value="1"/>
</dbReference>
<proteinExistence type="inferred from homology"/>
<evidence type="ECO:0000313" key="14">
    <source>
        <dbReference type="Proteomes" id="UP000799770"/>
    </source>
</evidence>
<feature type="binding site" evidence="7">
    <location>
        <position position="213"/>
    </location>
    <ligand>
        <name>Ca(2+)</name>
        <dbReference type="ChEBI" id="CHEBI:29108"/>
        <label>2</label>
    </ligand>
</feature>
<dbReference type="OrthoDB" id="2113341at2759"/>
<keyword evidence="14" id="KW-1185">Reference proteome</keyword>
<comment type="cofactor">
    <cofactor evidence="7 10">
        <name>Ca(2+)</name>
        <dbReference type="ChEBI" id="CHEBI:29108"/>
    </cofactor>
    <text evidence="7 10">Binds 2 calcium ions per subunit.</text>
</comment>
<feature type="binding site" description="axial binding residue" evidence="7">
    <location>
        <position position="193"/>
    </location>
    <ligand>
        <name>heme b</name>
        <dbReference type="ChEBI" id="CHEBI:60344"/>
    </ligand>
    <ligandPart>
        <name>Fe</name>
        <dbReference type="ChEBI" id="CHEBI:18248"/>
    </ligandPart>
</feature>
<feature type="signal peptide" evidence="11">
    <location>
        <begin position="1"/>
        <end position="15"/>
    </location>
</feature>
<dbReference type="PRINTS" id="PR00462">
    <property type="entry name" value="LIGNINASE"/>
</dbReference>
<dbReference type="EC" id="1.11.1.-" evidence="10"/>
<reference evidence="13" key="1">
    <citation type="journal article" date="2020" name="Stud. Mycol.">
        <title>101 Dothideomycetes genomes: a test case for predicting lifestyles and emergence of pathogens.</title>
        <authorList>
            <person name="Haridas S."/>
            <person name="Albert R."/>
            <person name="Binder M."/>
            <person name="Bloem J."/>
            <person name="Labutti K."/>
            <person name="Salamov A."/>
            <person name="Andreopoulos B."/>
            <person name="Baker S."/>
            <person name="Barry K."/>
            <person name="Bills G."/>
            <person name="Bluhm B."/>
            <person name="Cannon C."/>
            <person name="Castanera R."/>
            <person name="Culley D."/>
            <person name="Daum C."/>
            <person name="Ezra D."/>
            <person name="Gonzalez J."/>
            <person name="Henrissat B."/>
            <person name="Kuo A."/>
            <person name="Liang C."/>
            <person name="Lipzen A."/>
            <person name="Lutzoni F."/>
            <person name="Magnuson J."/>
            <person name="Mondo S."/>
            <person name="Nolan M."/>
            <person name="Ohm R."/>
            <person name="Pangilinan J."/>
            <person name="Park H.-J."/>
            <person name="Ramirez L."/>
            <person name="Alfaro M."/>
            <person name="Sun H."/>
            <person name="Tritt A."/>
            <person name="Yoshinaga Y."/>
            <person name="Zwiers L.-H."/>
            <person name="Turgeon B."/>
            <person name="Goodwin S."/>
            <person name="Spatafora J."/>
            <person name="Crous P."/>
            <person name="Grigoriev I."/>
        </authorList>
    </citation>
    <scope>NUCLEOTIDE SEQUENCE</scope>
    <source>
        <strain evidence="13">CBS 627.86</strain>
    </source>
</reference>
<dbReference type="Proteomes" id="UP000799770">
    <property type="component" value="Unassembled WGS sequence"/>
</dbReference>
<accession>A0A6A5YWX1</accession>
<keyword evidence="9" id="KW-1015">Disulfide bond</keyword>
<evidence type="ECO:0000256" key="6">
    <source>
        <dbReference type="PIRSR" id="PIRSR601621-1"/>
    </source>
</evidence>
<evidence type="ECO:0000256" key="5">
    <source>
        <dbReference type="ARBA" id="ARBA00023180"/>
    </source>
</evidence>
<feature type="binding site" evidence="7">
    <location>
        <position position="215"/>
    </location>
    <ligand>
        <name>Ca(2+)</name>
        <dbReference type="ChEBI" id="CHEBI:29108"/>
        <label>2</label>
    </ligand>
</feature>
<feature type="binding site" evidence="7">
    <location>
        <position position="220"/>
    </location>
    <ligand>
        <name>Ca(2+)</name>
        <dbReference type="ChEBI" id="CHEBI:29108"/>
        <label>2</label>
    </ligand>
</feature>
<dbReference type="GO" id="GO:0020037">
    <property type="term" value="F:heme binding"/>
    <property type="evidence" value="ECO:0007669"/>
    <property type="project" value="UniProtKB-UniRule"/>
</dbReference>
<keyword evidence="7" id="KW-0408">Iron</keyword>
<organism evidence="13 14">
    <name type="scientific">Lophiotrema nucula</name>
    <dbReference type="NCBI Taxonomy" id="690887"/>
    <lineage>
        <taxon>Eukaryota</taxon>
        <taxon>Fungi</taxon>
        <taxon>Dikarya</taxon>
        <taxon>Ascomycota</taxon>
        <taxon>Pezizomycotina</taxon>
        <taxon>Dothideomycetes</taxon>
        <taxon>Pleosporomycetidae</taxon>
        <taxon>Pleosporales</taxon>
        <taxon>Lophiotremataceae</taxon>
        <taxon>Lophiotrema</taxon>
    </lineage>
</organism>
<dbReference type="GO" id="GO:0042744">
    <property type="term" value="P:hydrogen peroxide catabolic process"/>
    <property type="evidence" value="ECO:0007669"/>
    <property type="project" value="TreeGrafter"/>
</dbReference>
<feature type="active site" description="Proton acceptor" evidence="6">
    <location>
        <position position="72"/>
    </location>
</feature>
<keyword evidence="4 10" id="KW-0560">Oxidoreductase</keyword>
<dbReference type="PROSITE" id="PS50873">
    <property type="entry name" value="PEROXIDASE_4"/>
    <property type="match status" value="1"/>
</dbReference>
<dbReference type="InterPro" id="IPR044831">
    <property type="entry name" value="Ccp1-like"/>
</dbReference>
<name>A0A6A5YWX1_9PLEO</name>
<keyword evidence="7 10" id="KW-0106">Calcium</keyword>
<dbReference type="InterPro" id="IPR002016">
    <property type="entry name" value="Haem_peroxidase"/>
</dbReference>
<dbReference type="EMBL" id="ML977334">
    <property type="protein sequence ID" value="KAF2111446.1"/>
    <property type="molecule type" value="Genomic_DNA"/>
</dbReference>
<feature type="binding site" evidence="7">
    <location>
        <position position="88"/>
    </location>
    <ligand>
        <name>Ca(2+)</name>
        <dbReference type="ChEBI" id="CHEBI:29108"/>
        <label>1</label>
    </ligand>
</feature>
<keyword evidence="5" id="KW-0325">Glycoprotein</keyword>
<dbReference type="GO" id="GO:0046872">
    <property type="term" value="F:metal ion binding"/>
    <property type="evidence" value="ECO:0007669"/>
    <property type="project" value="UniProtKB-UniRule"/>
</dbReference>